<evidence type="ECO:0000256" key="13">
    <source>
        <dbReference type="SAM" id="SignalP"/>
    </source>
</evidence>
<dbReference type="InterPro" id="IPR000254">
    <property type="entry name" value="CBD"/>
</dbReference>
<evidence type="ECO:0000259" key="14">
    <source>
        <dbReference type="PROSITE" id="PS51164"/>
    </source>
</evidence>
<comment type="cofactor">
    <cofactor evidence="1">
        <name>Co(2+)</name>
        <dbReference type="ChEBI" id="CHEBI:48828"/>
    </cofactor>
</comment>
<dbReference type="PROSITE" id="PS51164">
    <property type="entry name" value="CBM1_2"/>
    <property type="match status" value="1"/>
</dbReference>
<evidence type="ECO:0000313" key="17">
    <source>
        <dbReference type="EMBL" id="TEB27453.1"/>
    </source>
</evidence>
<dbReference type="PROSITE" id="PS00562">
    <property type="entry name" value="CBM1_1"/>
    <property type="match status" value="1"/>
</dbReference>
<sequence length="312" mass="33142">MKAVALSSLLVASASLVSAQSAAYGQCGGNGWTGATTCVSGYTCTKVNDWYSQCVPGAATTTAQQPTTPSVPTTTATNPQPTSGGTDLPYGTLVQRCTVPNTIAITFDDGPYTWTSALIDSLNRANVTATFFVVGTMYGCIYNYADVIQKAYNSGHQIASHTWSHKDLTGQAASGIQTEVTRLETALKKILGIKPKWLRPPYGGQNSNVLSTLRGYNYKVVTWNLDSEDWNGASVASSQSKFNALGADPRIIPLEHDALQSTAQQLGPWIAQWANSKGLRAVTLSECLGESIPGGQYELVGGATPRDNTWVC</sequence>
<dbReference type="GO" id="GO:0016810">
    <property type="term" value="F:hydrolase activity, acting on carbon-nitrogen (but not peptide) bonds"/>
    <property type="evidence" value="ECO:0007669"/>
    <property type="project" value="InterPro"/>
</dbReference>
<dbReference type="SUPFAM" id="SSF57180">
    <property type="entry name" value="Cellulose-binding domain"/>
    <property type="match status" value="1"/>
</dbReference>
<reference evidence="17 18" key="1">
    <citation type="journal article" date="2019" name="Nat. Ecol. Evol.">
        <title>Megaphylogeny resolves global patterns of mushroom evolution.</title>
        <authorList>
            <person name="Varga T."/>
            <person name="Krizsan K."/>
            <person name="Foldi C."/>
            <person name="Dima B."/>
            <person name="Sanchez-Garcia M."/>
            <person name="Sanchez-Ramirez S."/>
            <person name="Szollosi G.J."/>
            <person name="Szarkandi J.G."/>
            <person name="Papp V."/>
            <person name="Albert L."/>
            <person name="Andreopoulos W."/>
            <person name="Angelini C."/>
            <person name="Antonin V."/>
            <person name="Barry K.W."/>
            <person name="Bougher N.L."/>
            <person name="Buchanan P."/>
            <person name="Buyck B."/>
            <person name="Bense V."/>
            <person name="Catcheside P."/>
            <person name="Chovatia M."/>
            <person name="Cooper J."/>
            <person name="Damon W."/>
            <person name="Desjardin D."/>
            <person name="Finy P."/>
            <person name="Geml J."/>
            <person name="Haridas S."/>
            <person name="Hughes K."/>
            <person name="Justo A."/>
            <person name="Karasinski D."/>
            <person name="Kautmanova I."/>
            <person name="Kiss B."/>
            <person name="Kocsube S."/>
            <person name="Kotiranta H."/>
            <person name="LaButti K.M."/>
            <person name="Lechner B.E."/>
            <person name="Liimatainen K."/>
            <person name="Lipzen A."/>
            <person name="Lukacs Z."/>
            <person name="Mihaltcheva S."/>
            <person name="Morgado L.N."/>
            <person name="Niskanen T."/>
            <person name="Noordeloos M.E."/>
            <person name="Ohm R.A."/>
            <person name="Ortiz-Santana B."/>
            <person name="Ovrebo C."/>
            <person name="Racz N."/>
            <person name="Riley R."/>
            <person name="Savchenko A."/>
            <person name="Shiryaev A."/>
            <person name="Soop K."/>
            <person name="Spirin V."/>
            <person name="Szebenyi C."/>
            <person name="Tomsovsky M."/>
            <person name="Tulloss R.E."/>
            <person name="Uehling J."/>
            <person name="Grigoriev I.V."/>
            <person name="Vagvolgyi C."/>
            <person name="Papp T."/>
            <person name="Martin F.M."/>
            <person name="Miettinen O."/>
            <person name="Hibbett D.S."/>
            <person name="Nagy L.G."/>
        </authorList>
    </citation>
    <scope>NUCLEOTIDE SEQUENCE [LARGE SCALE GENOMIC DNA]</scope>
    <source>
        <strain evidence="17 18">FP101781</strain>
    </source>
</reference>
<evidence type="ECO:0000256" key="2">
    <source>
        <dbReference type="ARBA" id="ARBA00004609"/>
    </source>
</evidence>
<evidence type="ECO:0000256" key="7">
    <source>
        <dbReference type="ARBA" id="ARBA00022801"/>
    </source>
</evidence>
<evidence type="ECO:0000259" key="15">
    <source>
        <dbReference type="PROSITE" id="PS51677"/>
    </source>
</evidence>
<dbReference type="EMBL" id="QPFP01000040">
    <property type="protein sequence ID" value="TEB27453.1"/>
    <property type="molecule type" value="Genomic_DNA"/>
</dbReference>
<dbReference type="GO" id="GO:0005975">
    <property type="term" value="P:carbohydrate metabolic process"/>
    <property type="evidence" value="ECO:0007669"/>
    <property type="project" value="InterPro"/>
</dbReference>
<evidence type="ECO:0000313" key="18">
    <source>
        <dbReference type="Proteomes" id="UP000298030"/>
    </source>
</evidence>
<keyword evidence="4" id="KW-0336">GPI-anchor</keyword>
<dbReference type="GO" id="GO:0030248">
    <property type="term" value="F:cellulose binding"/>
    <property type="evidence" value="ECO:0007669"/>
    <property type="project" value="InterPro"/>
</dbReference>
<keyword evidence="3" id="KW-1003">Cell membrane</keyword>
<keyword evidence="5" id="KW-0479">Metal-binding</keyword>
<evidence type="ECO:0000313" key="16">
    <source>
        <dbReference type="EMBL" id="TEB27287.1"/>
    </source>
</evidence>
<keyword evidence="4" id="KW-0325">Glycoprotein</keyword>
<dbReference type="SUPFAM" id="SSF88713">
    <property type="entry name" value="Glycoside hydrolase/deacetylase"/>
    <property type="match status" value="1"/>
</dbReference>
<dbReference type="GO" id="GO:0005576">
    <property type="term" value="C:extracellular region"/>
    <property type="evidence" value="ECO:0007669"/>
    <property type="project" value="InterPro"/>
</dbReference>
<evidence type="ECO:0000256" key="4">
    <source>
        <dbReference type="ARBA" id="ARBA00022622"/>
    </source>
</evidence>
<evidence type="ECO:0000256" key="9">
    <source>
        <dbReference type="ARBA" id="ARBA00023277"/>
    </source>
</evidence>
<organism evidence="17 18">
    <name type="scientific">Coprinellus micaceus</name>
    <name type="common">Glistening ink-cap mushroom</name>
    <name type="synonym">Coprinus micaceus</name>
    <dbReference type="NCBI Taxonomy" id="71717"/>
    <lineage>
        <taxon>Eukaryota</taxon>
        <taxon>Fungi</taxon>
        <taxon>Dikarya</taxon>
        <taxon>Basidiomycota</taxon>
        <taxon>Agaricomycotina</taxon>
        <taxon>Agaricomycetes</taxon>
        <taxon>Agaricomycetidae</taxon>
        <taxon>Agaricales</taxon>
        <taxon>Agaricineae</taxon>
        <taxon>Psathyrellaceae</taxon>
        <taxon>Coprinellus</taxon>
    </lineage>
</organism>
<dbReference type="PANTHER" id="PTHR46471:SF9">
    <property type="entry name" value="CHITIN DEACETYLASE"/>
    <property type="match status" value="1"/>
</dbReference>
<feature type="domain" description="NodB homology" evidence="15">
    <location>
        <begin position="101"/>
        <end position="282"/>
    </location>
</feature>
<protein>
    <submittedName>
        <fullName evidence="17">Carbohydrate deacetylase</fullName>
    </submittedName>
</protein>
<proteinExistence type="predicted"/>
<dbReference type="GO" id="GO:0046872">
    <property type="term" value="F:metal ion binding"/>
    <property type="evidence" value="ECO:0007669"/>
    <property type="project" value="UniProtKB-KW"/>
</dbReference>
<dbReference type="GO" id="GO:0005886">
    <property type="term" value="C:plasma membrane"/>
    <property type="evidence" value="ECO:0007669"/>
    <property type="project" value="UniProtKB-SubCell"/>
</dbReference>
<dbReference type="InterPro" id="IPR011330">
    <property type="entry name" value="Glyco_hydro/deAcase_b/a-brl"/>
</dbReference>
<dbReference type="Pfam" id="PF01522">
    <property type="entry name" value="Polysacc_deac_1"/>
    <property type="match status" value="1"/>
</dbReference>
<keyword evidence="6 13" id="KW-0732">Signal</keyword>
<comment type="caution">
    <text evidence="17">The sequence shown here is derived from an EMBL/GenBank/DDBJ whole genome shotgun (WGS) entry which is preliminary data.</text>
</comment>
<keyword evidence="8" id="KW-0472">Membrane</keyword>
<accession>A0A4Y7SZZ9</accession>
<evidence type="ECO:0000256" key="1">
    <source>
        <dbReference type="ARBA" id="ARBA00001941"/>
    </source>
</evidence>
<keyword evidence="10" id="KW-0449">Lipoprotein</keyword>
<evidence type="ECO:0000256" key="3">
    <source>
        <dbReference type="ARBA" id="ARBA00022475"/>
    </source>
</evidence>
<feature type="domain" description="CBM1" evidence="14">
    <location>
        <begin position="19"/>
        <end position="55"/>
    </location>
</feature>
<keyword evidence="9" id="KW-0119">Carbohydrate metabolism</keyword>
<evidence type="ECO:0000256" key="12">
    <source>
        <dbReference type="SAM" id="MobiDB-lite"/>
    </source>
</evidence>
<keyword evidence="18" id="KW-1185">Reference proteome</keyword>
<feature type="signal peptide" evidence="13">
    <location>
        <begin position="1"/>
        <end position="19"/>
    </location>
</feature>
<dbReference type="CDD" id="cd10951">
    <property type="entry name" value="CE4_ClCDA_like"/>
    <property type="match status" value="1"/>
</dbReference>
<feature type="chain" id="PRO_5039810172" evidence="13">
    <location>
        <begin position="20"/>
        <end position="312"/>
    </location>
</feature>
<dbReference type="Proteomes" id="UP000298030">
    <property type="component" value="Unassembled WGS sequence"/>
</dbReference>
<evidence type="ECO:0000256" key="5">
    <source>
        <dbReference type="ARBA" id="ARBA00022723"/>
    </source>
</evidence>
<dbReference type="InterPro" id="IPR035971">
    <property type="entry name" value="CBD_sf"/>
</dbReference>
<dbReference type="GO" id="GO:0071555">
    <property type="term" value="P:cell wall organization"/>
    <property type="evidence" value="ECO:0007669"/>
    <property type="project" value="UniProtKB-KW"/>
</dbReference>
<feature type="compositionally biased region" description="Low complexity" evidence="12">
    <location>
        <begin position="61"/>
        <end position="77"/>
    </location>
</feature>
<dbReference type="Pfam" id="PF00734">
    <property type="entry name" value="CBM_1"/>
    <property type="match status" value="1"/>
</dbReference>
<dbReference type="PROSITE" id="PS51677">
    <property type="entry name" value="NODB"/>
    <property type="match status" value="1"/>
</dbReference>
<dbReference type="InterPro" id="IPR002509">
    <property type="entry name" value="NODB_dom"/>
</dbReference>
<comment type="subcellular location">
    <subcellularLocation>
        <location evidence="2">Cell membrane</location>
        <topology evidence="2">Lipid-anchor</topology>
        <topology evidence="2">GPI-anchor</topology>
    </subcellularLocation>
</comment>
<dbReference type="AlphaFoldDB" id="A0A4Y7SZZ9"/>
<evidence type="ECO:0000256" key="10">
    <source>
        <dbReference type="ARBA" id="ARBA00023288"/>
    </source>
</evidence>
<dbReference type="PANTHER" id="PTHR46471">
    <property type="entry name" value="CHITIN DEACETYLASE"/>
    <property type="match status" value="1"/>
</dbReference>
<keyword evidence="7" id="KW-0378">Hydrolase</keyword>
<dbReference type="SMART" id="SM00236">
    <property type="entry name" value="fCBD"/>
    <property type="match status" value="1"/>
</dbReference>
<name>A0A4Y7SZZ9_COPMI</name>
<dbReference type="OrthoDB" id="2125469at2759"/>
<dbReference type="GO" id="GO:0098552">
    <property type="term" value="C:side of membrane"/>
    <property type="evidence" value="ECO:0007669"/>
    <property type="project" value="UniProtKB-KW"/>
</dbReference>
<dbReference type="EMBL" id="QPFP01000041">
    <property type="protein sequence ID" value="TEB27287.1"/>
    <property type="molecule type" value="Genomic_DNA"/>
</dbReference>
<keyword evidence="11" id="KW-0961">Cell wall biogenesis/degradation</keyword>
<dbReference type="STRING" id="71717.A0A4Y7SZZ9"/>
<feature type="region of interest" description="Disordered" evidence="12">
    <location>
        <begin position="61"/>
        <end position="85"/>
    </location>
</feature>
<evidence type="ECO:0000256" key="11">
    <source>
        <dbReference type="ARBA" id="ARBA00023316"/>
    </source>
</evidence>
<evidence type="ECO:0000256" key="8">
    <source>
        <dbReference type="ARBA" id="ARBA00023136"/>
    </source>
</evidence>
<dbReference type="Gene3D" id="3.20.20.370">
    <property type="entry name" value="Glycoside hydrolase/deacetylase"/>
    <property type="match status" value="1"/>
</dbReference>
<evidence type="ECO:0000256" key="6">
    <source>
        <dbReference type="ARBA" id="ARBA00022729"/>
    </source>
</evidence>
<gene>
    <name evidence="17" type="ORF">FA13DRAFT_937096</name>
    <name evidence="16" type="ORF">FA13DRAFT_947762</name>
</gene>